<dbReference type="EMBL" id="CALNXI010000944">
    <property type="protein sequence ID" value="CAH3148077.1"/>
    <property type="molecule type" value="Genomic_DNA"/>
</dbReference>
<evidence type="ECO:0000313" key="4">
    <source>
        <dbReference type="Proteomes" id="UP001159427"/>
    </source>
</evidence>
<evidence type="ECO:0000313" key="1">
    <source>
        <dbReference type="EMBL" id="CAH3019573.1"/>
    </source>
</evidence>
<protein>
    <recommendedName>
        <fullName evidence="5">Zinc ribbon domain-containing protein</fullName>
    </recommendedName>
</protein>
<evidence type="ECO:0008006" key="5">
    <source>
        <dbReference type="Google" id="ProtNLM"/>
    </source>
</evidence>
<dbReference type="EMBL" id="CALNXI010000389">
    <property type="protein sequence ID" value="CAH3026117.1"/>
    <property type="molecule type" value="Genomic_DNA"/>
</dbReference>
<dbReference type="EMBL" id="CALNXI010000119">
    <property type="protein sequence ID" value="CAH3019573.1"/>
    <property type="molecule type" value="Genomic_DNA"/>
</dbReference>
<comment type="caution">
    <text evidence="1">The sequence shown here is derived from an EMBL/GenBank/DDBJ whole genome shotgun (WGS) entry which is preliminary data.</text>
</comment>
<organism evidence="1 4">
    <name type="scientific">Porites evermanni</name>
    <dbReference type="NCBI Taxonomy" id="104178"/>
    <lineage>
        <taxon>Eukaryota</taxon>
        <taxon>Metazoa</taxon>
        <taxon>Cnidaria</taxon>
        <taxon>Anthozoa</taxon>
        <taxon>Hexacorallia</taxon>
        <taxon>Scleractinia</taxon>
        <taxon>Fungiina</taxon>
        <taxon>Poritidae</taxon>
        <taxon>Porites</taxon>
    </lineage>
</organism>
<reference evidence="1 4" key="1">
    <citation type="submission" date="2022-05" db="EMBL/GenBank/DDBJ databases">
        <authorList>
            <consortium name="Genoscope - CEA"/>
            <person name="William W."/>
        </authorList>
    </citation>
    <scope>NUCLEOTIDE SEQUENCE [LARGE SCALE GENOMIC DNA]</scope>
</reference>
<gene>
    <name evidence="1" type="ORF">PEVE_00003188</name>
    <name evidence="2" type="ORF">PEVE_00028085</name>
    <name evidence="3" type="ORF">PEVE_00044483</name>
</gene>
<sequence>MVFCQVCETKVQEGGNYCHNCGAGVESFQNDPEREIIERYFHLGYKYNVIINFLRSKHDICMNVRTLKRRLVKYKLSRNETWRRSGCLSGYRKMWHLLKIKYNMHVPRNMVAQILHDLDPEASSLRKKKKLKRRHYLSHGPNQ</sequence>
<dbReference type="PANTHER" id="PTHR46177">
    <property type="entry name" value="INTEGRASE CATALYTIC DOMAIN-CONTAINING PROTEIN"/>
    <property type="match status" value="1"/>
</dbReference>
<dbReference type="Proteomes" id="UP001159427">
    <property type="component" value="Unassembled WGS sequence"/>
</dbReference>
<keyword evidence="4" id="KW-1185">Reference proteome</keyword>
<evidence type="ECO:0000313" key="2">
    <source>
        <dbReference type="EMBL" id="CAH3026117.1"/>
    </source>
</evidence>
<feature type="non-terminal residue" evidence="1">
    <location>
        <position position="143"/>
    </location>
</feature>
<evidence type="ECO:0000313" key="3">
    <source>
        <dbReference type="EMBL" id="CAH3148077.1"/>
    </source>
</evidence>
<dbReference type="PANTHER" id="PTHR46177:SF1">
    <property type="entry name" value="INTEGRASE CATALYTIC DOMAIN-CONTAINING PROTEIN"/>
    <property type="match status" value="1"/>
</dbReference>
<name>A0ABN8LZ14_9CNID</name>
<proteinExistence type="predicted"/>
<accession>A0ABN8LZ14</accession>